<reference evidence="2 3" key="1">
    <citation type="journal article" date="2017" name="Front. Microbiol.">
        <title>Genomics reveals a unique clone of Burkholderia cenocepacia harbouring an actively excising novel genomic island.</title>
        <authorList>
            <person name="Patil P."/>
            <person name="Mali S."/>
            <person name="Midha S."/>
            <person name="Gautam V."/>
            <person name="Dash L."/>
            <person name="Kumar S."/>
            <person name="Shastri J."/>
            <person name="Singhal L."/>
            <person name="Patil P.B."/>
        </authorList>
    </citation>
    <scope>NUCLEOTIDE SEQUENCE [LARGE SCALE GENOMIC DNA]</scope>
    <source>
        <strain evidence="2 3">BC-19</strain>
    </source>
</reference>
<evidence type="ECO:0000313" key="3">
    <source>
        <dbReference type="Proteomes" id="UP000191686"/>
    </source>
</evidence>
<protein>
    <submittedName>
        <fullName evidence="2">Uncharacterized protein</fullName>
    </submittedName>
</protein>
<dbReference type="RefSeq" id="WP_080322987.1">
    <property type="nucleotide sequence ID" value="NZ_JYMX02000013.1"/>
</dbReference>
<organism evidence="2 3">
    <name type="scientific">Burkholderia cenocepacia</name>
    <dbReference type="NCBI Taxonomy" id="95486"/>
    <lineage>
        <taxon>Bacteria</taxon>
        <taxon>Pseudomonadati</taxon>
        <taxon>Pseudomonadota</taxon>
        <taxon>Betaproteobacteria</taxon>
        <taxon>Burkholderiales</taxon>
        <taxon>Burkholderiaceae</taxon>
        <taxon>Burkholderia</taxon>
        <taxon>Burkholderia cepacia complex</taxon>
    </lineage>
</organism>
<proteinExistence type="predicted"/>
<evidence type="ECO:0000313" key="2">
    <source>
        <dbReference type="EMBL" id="MCW3713179.1"/>
    </source>
</evidence>
<accession>A0ABD4UG59</accession>
<keyword evidence="1" id="KW-0472">Membrane</keyword>
<dbReference type="EMBL" id="JYMX02000013">
    <property type="protein sequence ID" value="MCW3713179.1"/>
    <property type="molecule type" value="Genomic_DNA"/>
</dbReference>
<sequence length="311" mass="33104">MPDFMTVDITDDAIAAPIIADLRLPNGKAILAAFKTEALLLDYRFAKQWNRAPIPDGAMDVLGRAVAAVESGAIGHLLAKQIIDAIEYQRVYMHAGPSTPTLLAEAQRRFATIAGDIHTIDSLAATDEPAPSSGTDFRALEPVTLMVDVVSDQVIVSGEQQFATFNWKATSWGNEAKRLSIQPERRSVGDTLPATYRVVAGAGDETSSSTGVVAKHLSESEAKDLIRRIQDGVKESLGIGVAPDNIGQLQEPTPVGDSDEPLRTSWIAATVEVVVGAVSEAVGIVIWLVLALGTIAAVSYGLVEILLWVKP</sequence>
<reference evidence="2 3" key="2">
    <citation type="journal article" date="2017" name="Front. Microbiol.">
        <title>Genomics Reveals a Unique Clone of Burkholderia cenocepacia Harboring an Actively Excising Novel Genomic Island.</title>
        <authorList>
            <person name="Patil P.P."/>
            <person name="Mali S."/>
            <person name="Midha S."/>
            <person name="Gautam V."/>
            <person name="Dash L."/>
            <person name="Kumar S."/>
            <person name="Shastri J."/>
            <person name="Singhal L."/>
            <person name="Patil P.B."/>
        </authorList>
    </citation>
    <scope>NUCLEOTIDE SEQUENCE [LARGE SCALE GENOMIC DNA]</scope>
    <source>
        <strain evidence="2 3">BC-19</strain>
    </source>
</reference>
<keyword evidence="1" id="KW-0812">Transmembrane</keyword>
<comment type="caution">
    <text evidence="2">The sequence shown here is derived from an EMBL/GenBank/DDBJ whole genome shotgun (WGS) entry which is preliminary data.</text>
</comment>
<keyword evidence="1" id="KW-1133">Transmembrane helix</keyword>
<evidence type="ECO:0000256" key="1">
    <source>
        <dbReference type="SAM" id="Phobius"/>
    </source>
</evidence>
<gene>
    <name evidence="2" type="ORF">UE95_018000</name>
</gene>
<name>A0ABD4UG59_9BURK</name>
<dbReference type="AlphaFoldDB" id="A0ABD4UG59"/>
<dbReference type="Proteomes" id="UP000191686">
    <property type="component" value="Unassembled WGS sequence"/>
</dbReference>
<feature type="transmembrane region" description="Helical" evidence="1">
    <location>
        <begin position="284"/>
        <end position="309"/>
    </location>
</feature>